<evidence type="ECO:0000313" key="1">
    <source>
        <dbReference type="EMBL" id="CAG7907714.1"/>
    </source>
</evidence>
<proteinExistence type="predicted"/>
<dbReference type="EMBL" id="LS974620">
    <property type="protein sequence ID" value="CAG7907714.1"/>
    <property type="molecule type" value="Genomic_DNA"/>
</dbReference>
<dbReference type="Gramene" id="A04p26150.2_BraZ1">
    <property type="protein sequence ID" value="A04p26150.2_BraZ1.CDS.1"/>
    <property type="gene ID" value="A04g26150.2_BraZ1"/>
</dbReference>
<evidence type="ECO:0000313" key="2">
    <source>
        <dbReference type="Proteomes" id="UP000694005"/>
    </source>
</evidence>
<reference evidence="1 2" key="1">
    <citation type="submission" date="2021-07" db="EMBL/GenBank/DDBJ databases">
        <authorList>
            <consortium name="Genoscope - CEA"/>
            <person name="William W."/>
        </authorList>
    </citation>
    <scope>NUCLEOTIDE SEQUENCE [LARGE SCALE GENOMIC DNA]</scope>
</reference>
<gene>
    <name evidence="1" type="ORF">BRAPAZ1V2_A04P26150.2</name>
</gene>
<name>A0A8D9I1U6_BRACM</name>
<sequence length="47" mass="5379">MLSLLKRNQSFVGMARCKDVDAIAEESTVEKLCGDRRSEPRHEGHMF</sequence>
<dbReference type="Proteomes" id="UP000694005">
    <property type="component" value="Chromosome A04"/>
</dbReference>
<accession>A0A8D9I1U6</accession>
<dbReference type="AlphaFoldDB" id="A0A8D9I1U6"/>
<organism evidence="1 2">
    <name type="scientific">Brassica campestris</name>
    <name type="common">Field mustard</name>
    <dbReference type="NCBI Taxonomy" id="3711"/>
    <lineage>
        <taxon>Eukaryota</taxon>
        <taxon>Viridiplantae</taxon>
        <taxon>Streptophyta</taxon>
        <taxon>Embryophyta</taxon>
        <taxon>Tracheophyta</taxon>
        <taxon>Spermatophyta</taxon>
        <taxon>Magnoliopsida</taxon>
        <taxon>eudicotyledons</taxon>
        <taxon>Gunneridae</taxon>
        <taxon>Pentapetalae</taxon>
        <taxon>rosids</taxon>
        <taxon>malvids</taxon>
        <taxon>Brassicales</taxon>
        <taxon>Brassicaceae</taxon>
        <taxon>Brassiceae</taxon>
        <taxon>Brassica</taxon>
    </lineage>
</organism>
<protein>
    <submittedName>
        <fullName evidence="1">Uncharacterized protein</fullName>
    </submittedName>
</protein>